<dbReference type="InterPro" id="IPR003462">
    <property type="entry name" value="ODC_Mu_crystall"/>
</dbReference>
<evidence type="ECO:0000313" key="2">
    <source>
        <dbReference type="EMBL" id="GEL93274.1"/>
    </source>
</evidence>
<gene>
    <name evidence="2" type="ORF">EVI01_26110</name>
</gene>
<comment type="caution">
    <text evidence="2">The sequence shown here is derived from an EMBL/GenBank/DDBJ whole genome shotgun (WGS) entry which is preliminary data.</text>
</comment>
<dbReference type="Gene3D" id="3.30.1780.10">
    <property type="entry name" value="ornithine cyclodeaminase, domain 1"/>
    <property type="match status" value="1"/>
</dbReference>
<dbReference type="AlphaFoldDB" id="A0A511J5M2"/>
<dbReference type="RefSeq" id="WP_010752592.1">
    <property type="nucleotide sequence ID" value="NZ_BJWF01000064.1"/>
</dbReference>
<comment type="similarity">
    <text evidence="1">Belongs to the ornithine cyclodeaminase/mu-crystallin family.</text>
</comment>
<protein>
    <submittedName>
        <fullName evidence="2">Ornithine cyclodeaminase</fullName>
    </submittedName>
</protein>
<dbReference type="PANTHER" id="PTHR13812:SF19">
    <property type="entry name" value="KETIMINE REDUCTASE MU-CRYSTALLIN"/>
    <property type="match status" value="1"/>
</dbReference>
<dbReference type="EMBL" id="BJWF01000064">
    <property type="protein sequence ID" value="GEL93274.1"/>
    <property type="molecule type" value="Genomic_DNA"/>
</dbReference>
<name>A0A511J5M2_9ENTE</name>
<dbReference type="Proteomes" id="UP000321830">
    <property type="component" value="Unassembled WGS sequence"/>
</dbReference>
<dbReference type="Pfam" id="PF02423">
    <property type="entry name" value="OCD_Mu_crystall"/>
    <property type="match status" value="1"/>
</dbReference>
<reference evidence="2 3" key="1">
    <citation type="submission" date="2019-07" db="EMBL/GenBank/DDBJ databases">
        <title>Whole genome shotgun sequence of Enterococcus villorum NBRC 100699.</title>
        <authorList>
            <person name="Hosoyama A."/>
            <person name="Uohara A."/>
            <person name="Ohji S."/>
            <person name="Ichikawa N."/>
        </authorList>
    </citation>
    <scope>NUCLEOTIDE SEQUENCE [LARGE SCALE GENOMIC DNA]</scope>
    <source>
        <strain evidence="2 3">NBRC 100699</strain>
    </source>
</reference>
<dbReference type="GO" id="GO:0019752">
    <property type="term" value="P:carboxylic acid metabolic process"/>
    <property type="evidence" value="ECO:0007669"/>
    <property type="project" value="UniProtKB-ARBA"/>
</dbReference>
<evidence type="ECO:0000256" key="1">
    <source>
        <dbReference type="ARBA" id="ARBA00008903"/>
    </source>
</evidence>
<dbReference type="SUPFAM" id="SSF51735">
    <property type="entry name" value="NAD(P)-binding Rossmann-fold domains"/>
    <property type="match status" value="1"/>
</dbReference>
<dbReference type="InterPro" id="IPR023401">
    <property type="entry name" value="ODC_N"/>
</dbReference>
<proteinExistence type="inferred from homology"/>
<sequence>MKIIDFEEVVAQIKVKEAIEVMRNCFMDYGNGKISQTTRLVESLPDGKNKNIFAIMPAYLGDGRYFGAKIITAFPDNHLQQLPSHLGEILLFDSRNGVPVAMIDANSITWIRTAAVSALATDFLAKKDAKTLALVGAGQQAVSHLEAICAIRPINKVSVYDLSKDRSLTFRETMKKKYPQIEFVSGDTLEETVNQADIICTLTTSKDAFLQKEWITPGTHINAIGTFTPETREITSELMKESDIYVDDYEATLKESGDLLIPIAEGVLSKSAILGSLSELVSGKTFVENQGQSITIFDAVGLAIEDLCLAEYIYQKVKETK</sequence>
<dbReference type="GO" id="GO:0005737">
    <property type="term" value="C:cytoplasm"/>
    <property type="evidence" value="ECO:0007669"/>
    <property type="project" value="TreeGrafter"/>
</dbReference>
<dbReference type="FunFam" id="3.40.50.720:FF:000311">
    <property type="entry name" value="Ornithine cyclodeaminase"/>
    <property type="match status" value="1"/>
</dbReference>
<dbReference type="InterPro" id="IPR036291">
    <property type="entry name" value="NAD(P)-bd_dom_sf"/>
</dbReference>
<organism evidence="2 3">
    <name type="scientific">Enterococcus villorum</name>
    <dbReference type="NCBI Taxonomy" id="112904"/>
    <lineage>
        <taxon>Bacteria</taxon>
        <taxon>Bacillati</taxon>
        <taxon>Bacillota</taxon>
        <taxon>Bacilli</taxon>
        <taxon>Lactobacillales</taxon>
        <taxon>Enterococcaceae</taxon>
        <taxon>Enterococcus</taxon>
    </lineage>
</organism>
<dbReference type="PANTHER" id="PTHR13812">
    <property type="entry name" value="KETIMINE REDUCTASE MU-CRYSTALLIN"/>
    <property type="match status" value="1"/>
</dbReference>
<accession>A0A511J5M2</accession>
<dbReference type="GO" id="GO:0016491">
    <property type="term" value="F:oxidoreductase activity"/>
    <property type="evidence" value="ECO:0007669"/>
    <property type="project" value="UniProtKB-ARBA"/>
</dbReference>
<dbReference type="PIRSF" id="PIRSF001439">
    <property type="entry name" value="CryM"/>
    <property type="match status" value="1"/>
</dbReference>
<dbReference type="Gene3D" id="3.40.50.720">
    <property type="entry name" value="NAD(P)-binding Rossmann-like Domain"/>
    <property type="match status" value="1"/>
</dbReference>
<evidence type="ECO:0000313" key="3">
    <source>
        <dbReference type="Proteomes" id="UP000321830"/>
    </source>
</evidence>